<dbReference type="Pfam" id="PF06580">
    <property type="entry name" value="His_kinase"/>
    <property type="match status" value="1"/>
</dbReference>
<dbReference type="PANTHER" id="PTHR34220:SF9">
    <property type="entry name" value="SIGNAL TRANSDUCTION HISTIDINE KINASE INTERNAL REGION DOMAIN-CONTAINING PROTEIN"/>
    <property type="match status" value="1"/>
</dbReference>
<gene>
    <name evidence="3" type="ORF">FJM67_09455</name>
</gene>
<reference evidence="3 4" key="1">
    <citation type="submission" date="2019-06" db="EMBL/GenBank/DDBJ databases">
        <title>A novel bacterium of genus Marinomonas, isolated from coastal sand.</title>
        <authorList>
            <person name="Huang H."/>
            <person name="Mo K."/>
            <person name="Hu Y."/>
        </authorList>
    </citation>
    <scope>NUCLEOTIDE SEQUENCE [LARGE SCALE GENOMIC DNA]</scope>
    <source>
        <strain evidence="3 4">HB171799</strain>
    </source>
</reference>
<feature type="transmembrane region" description="Helical" evidence="1">
    <location>
        <begin position="40"/>
        <end position="58"/>
    </location>
</feature>
<dbReference type="GO" id="GO:0016020">
    <property type="term" value="C:membrane"/>
    <property type="evidence" value="ECO:0007669"/>
    <property type="project" value="InterPro"/>
</dbReference>
<evidence type="ECO:0000259" key="2">
    <source>
        <dbReference type="Pfam" id="PF06580"/>
    </source>
</evidence>
<evidence type="ECO:0000313" key="4">
    <source>
        <dbReference type="Proteomes" id="UP000315901"/>
    </source>
</evidence>
<dbReference type="AlphaFoldDB" id="A0A501WP90"/>
<keyword evidence="1" id="KW-1133">Transmembrane helix</keyword>
<dbReference type="InterPro" id="IPR036890">
    <property type="entry name" value="HATPase_C_sf"/>
</dbReference>
<feature type="transmembrane region" description="Helical" evidence="1">
    <location>
        <begin position="70"/>
        <end position="92"/>
    </location>
</feature>
<evidence type="ECO:0000256" key="1">
    <source>
        <dbReference type="SAM" id="Phobius"/>
    </source>
</evidence>
<sequence>MDNAFFSFWRRHELLRDSIQTILICYIIAIIIWFTDAGDFWLTLQISLVFGVSCLSGIRVSIHYLRDKTSILIATIIGYSAGVVIGTIHLLYQVYDSFEQVRNAPASDLVLKILFSLLVTYIFYNSHRVTRKERELQIQREQTLKQEKELAESNYQVLQSQIEPHFLFNTLANIRVLIDVEPKQAKKVLDDLTGLLRVSMTKAERQVIALAEELQLVKSYLAIQQVRMGDRLNFEIEAPADMSAVSCPPFTLQPLVENAVIHGIEPKLDGGNITITVSISTDRCLVTIRDTGFGLAPDYQNQPPKGHGIAVNNIHQRLALLYHEQAKLELNNHLDSAGKVAGCVATISWPISTGAGGKQ</sequence>
<feature type="domain" description="Signal transduction histidine kinase internal region" evidence="2">
    <location>
        <begin position="154"/>
        <end position="232"/>
    </location>
</feature>
<keyword evidence="1" id="KW-0472">Membrane</keyword>
<keyword evidence="1" id="KW-0812">Transmembrane</keyword>
<evidence type="ECO:0000313" key="3">
    <source>
        <dbReference type="EMBL" id="TPE51259.1"/>
    </source>
</evidence>
<comment type="caution">
    <text evidence="3">The sequence shown here is derived from an EMBL/GenBank/DDBJ whole genome shotgun (WGS) entry which is preliminary data.</text>
</comment>
<protein>
    <recommendedName>
        <fullName evidence="2">Signal transduction histidine kinase internal region domain-containing protein</fullName>
    </recommendedName>
</protein>
<dbReference type="SUPFAM" id="SSF55874">
    <property type="entry name" value="ATPase domain of HSP90 chaperone/DNA topoisomerase II/histidine kinase"/>
    <property type="match status" value="1"/>
</dbReference>
<dbReference type="PANTHER" id="PTHR34220">
    <property type="entry name" value="SENSOR HISTIDINE KINASE YPDA"/>
    <property type="match status" value="1"/>
</dbReference>
<organism evidence="3 4">
    <name type="scientific">Maribrevibacterium harenarium</name>
    <dbReference type="NCBI Taxonomy" id="2589817"/>
    <lineage>
        <taxon>Bacteria</taxon>
        <taxon>Pseudomonadati</taxon>
        <taxon>Pseudomonadota</taxon>
        <taxon>Gammaproteobacteria</taxon>
        <taxon>Oceanospirillales</taxon>
        <taxon>Oceanospirillaceae</taxon>
        <taxon>Maribrevibacterium</taxon>
    </lineage>
</organism>
<proteinExistence type="predicted"/>
<feature type="transmembrane region" description="Helical" evidence="1">
    <location>
        <begin position="14"/>
        <end position="34"/>
    </location>
</feature>
<dbReference type="Gene3D" id="3.30.565.10">
    <property type="entry name" value="Histidine kinase-like ATPase, C-terminal domain"/>
    <property type="match status" value="1"/>
</dbReference>
<dbReference type="GO" id="GO:0000155">
    <property type="term" value="F:phosphorelay sensor kinase activity"/>
    <property type="evidence" value="ECO:0007669"/>
    <property type="project" value="InterPro"/>
</dbReference>
<dbReference type="InterPro" id="IPR050640">
    <property type="entry name" value="Bact_2-comp_sensor_kinase"/>
</dbReference>
<accession>A0A501WP90</accession>
<feature type="transmembrane region" description="Helical" evidence="1">
    <location>
        <begin position="104"/>
        <end position="124"/>
    </location>
</feature>
<dbReference type="Proteomes" id="UP000315901">
    <property type="component" value="Unassembled WGS sequence"/>
</dbReference>
<dbReference type="RefSeq" id="WP_140588741.1">
    <property type="nucleotide sequence ID" value="NZ_VFRR01000016.1"/>
</dbReference>
<dbReference type="InterPro" id="IPR010559">
    <property type="entry name" value="Sig_transdc_His_kin_internal"/>
</dbReference>
<dbReference type="EMBL" id="VFRR01000016">
    <property type="protein sequence ID" value="TPE51259.1"/>
    <property type="molecule type" value="Genomic_DNA"/>
</dbReference>
<dbReference type="OrthoDB" id="2514702at2"/>
<name>A0A501WP90_9GAMM</name>
<keyword evidence="4" id="KW-1185">Reference proteome</keyword>